<feature type="compositionally biased region" description="Low complexity" evidence="1">
    <location>
        <begin position="42"/>
        <end position="61"/>
    </location>
</feature>
<sequence length="209" mass="22081">MTNDEAARPETPEPGTPTPPSLDERPRPRYGEYAPPGWSWQPPEAAEPSAPAAPARPEASAPLPPQPTPADASAAAPARRAPGWDRILTIGLLAFGAFGAWNSAASLQEIPRQMQLSYDLMGVGTFTPPEWLPTLVLVGTIIQLALYAVVLGLSVLRLRAGRLAFWIPLAGGAASFVVTLVLLSIVMLNDPTYVDFVTGVTTPTPSPTP</sequence>
<evidence type="ECO:0000313" key="3">
    <source>
        <dbReference type="EMBL" id="UOE24916.1"/>
    </source>
</evidence>
<gene>
    <name evidence="3" type="ORF">MTP13_11160</name>
</gene>
<feature type="transmembrane region" description="Helical" evidence="2">
    <location>
        <begin position="87"/>
        <end position="104"/>
    </location>
</feature>
<feature type="compositionally biased region" description="Basic and acidic residues" evidence="1">
    <location>
        <begin position="1"/>
        <end position="11"/>
    </location>
</feature>
<dbReference type="Pfam" id="PF19779">
    <property type="entry name" value="DUF6264"/>
    <property type="match status" value="1"/>
</dbReference>
<organism evidence="3 4">
    <name type="scientific">Agromyces soli</name>
    <dbReference type="NCBI Taxonomy" id="659012"/>
    <lineage>
        <taxon>Bacteria</taxon>
        <taxon>Bacillati</taxon>
        <taxon>Actinomycetota</taxon>
        <taxon>Actinomycetes</taxon>
        <taxon>Micrococcales</taxon>
        <taxon>Microbacteriaceae</taxon>
        <taxon>Agromyces</taxon>
    </lineage>
</organism>
<keyword evidence="2" id="KW-1133">Transmembrane helix</keyword>
<feature type="compositionally biased region" description="Low complexity" evidence="1">
    <location>
        <begin position="69"/>
        <end position="78"/>
    </location>
</feature>
<dbReference type="EMBL" id="CP094533">
    <property type="protein sequence ID" value="UOE24916.1"/>
    <property type="molecule type" value="Genomic_DNA"/>
</dbReference>
<dbReference type="Proteomes" id="UP000831304">
    <property type="component" value="Chromosome"/>
</dbReference>
<evidence type="ECO:0000256" key="2">
    <source>
        <dbReference type="SAM" id="Phobius"/>
    </source>
</evidence>
<keyword evidence="2" id="KW-0472">Membrane</keyword>
<evidence type="ECO:0000313" key="4">
    <source>
        <dbReference type="Proteomes" id="UP000831304"/>
    </source>
</evidence>
<keyword evidence="2" id="KW-0812">Transmembrane</keyword>
<feature type="transmembrane region" description="Helical" evidence="2">
    <location>
        <begin position="163"/>
        <end position="188"/>
    </location>
</feature>
<evidence type="ECO:0000256" key="1">
    <source>
        <dbReference type="SAM" id="MobiDB-lite"/>
    </source>
</evidence>
<feature type="region of interest" description="Disordered" evidence="1">
    <location>
        <begin position="1"/>
        <end position="78"/>
    </location>
</feature>
<dbReference type="RefSeq" id="WP_243567832.1">
    <property type="nucleotide sequence ID" value="NZ_BAAARD010000008.1"/>
</dbReference>
<name>A0ABY4ARV9_9MICO</name>
<keyword evidence="4" id="KW-1185">Reference proteome</keyword>
<proteinExistence type="predicted"/>
<reference evidence="3 4" key="1">
    <citation type="submission" date="2022-03" db="EMBL/GenBank/DDBJ databases">
        <title>Agromyces sp. isolated from the gut of P. brevitarsis seulensis larvae.</title>
        <authorList>
            <person name="Won M."/>
            <person name="Kwon S.-W."/>
        </authorList>
    </citation>
    <scope>NUCLEOTIDE SEQUENCE [LARGE SCALE GENOMIC DNA]</scope>
    <source>
        <strain evidence="3 4">KACC 16215</strain>
    </source>
</reference>
<protein>
    <submittedName>
        <fullName evidence="3">DUF6264 family protein</fullName>
    </submittedName>
</protein>
<accession>A0ABY4ARV9</accession>
<dbReference type="InterPro" id="IPR046231">
    <property type="entry name" value="DUF6264"/>
</dbReference>
<feature type="transmembrane region" description="Helical" evidence="2">
    <location>
        <begin position="131"/>
        <end position="156"/>
    </location>
</feature>